<dbReference type="GO" id="GO:0015288">
    <property type="term" value="F:porin activity"/>
    <property type="evidence" value="ECO:0007669"/>
    <property type="project" value="TreeGrafter"/>
</dbReference>
<dbReference type="Gene3D" id="1.20.1600.10">
    <property type="entry name" value="Outer membrane efflux proteins (OEP)"/>
    <property type="match status" value="1"/>
</dbReference>
<keyword evidence="7" id="KW-0998">Cell outer membrane</keyword>
<dbReference type="GO" id="GO:1990281">
    <property type="term" value="C:efflux pump complex"/>
    <property type="evidence" value="ECO:0007669"/>
    <property type="project" value="TreeGrafter"/>
</dbReference>
<evidence type="ECO:0000313" key="10">
    <source>
        <dbReference type="Proteomes" id="UP000609064"/>
    </source>
</evidence>
<evidence type="ECO:0000256" key="6">
    <source>
        <dbReference type="ARBA" id="ARBA00023136"/>
    </source>
</evidence>
<comment type="caution">
    <text evidence="9">The sequence shown here is derived from an EMBL/GenBank/DDBJ whole genome shotgun (WGS) entry which is preliminary data.</text>
</comment>
<keyword evidence="5" id="KW-0812">Transmembrane</keyword>
<proteinExistence type="inferred from homology"/>
<feature type="chain" id="PRO_5037300507" evidence="8">
    <location>
        <begin position="30"/>
        <end position="453"/>
    </location>
</feature>
<dbReference type="InterPro" id="IPR051906">
    <property type="entry name" value="TolC-like"/>
</dbReference>
<keyword evidence="10" id="KW-1185">Reference proteome</keyword>
<evidence type="ECO:0000256" key="1">
    <source>
        <dbReference type="ARBA" id="ARBA00004442"/>
    </source>
</evidence>
<dbReference type="GO" id="GO:0009279">
    <property type="term" value="C:cell outer membrane"/>
    <property type="evidence" value="ECO:0007669"/>
    <property type="project" value="UniProtKB-SubCell"/>
</dbReference>
<evidence type="ECO:0000256" key="4">
    <source>
        <dbReference type="ARBA" id="ARBA00022452"/>
    </source>
</evidence>
<reference evidence="9" key="1">
    <citation type="journal article" date="2014" name="Int. J. Syst. Evol. Microbiol.">
        <title>Complete genome sequence of Corynebacterium casei LMG S-19264T (=DSM 44701T), isolated from a smear-ripened cheese.</title>
        <authorList>
            <consortium name="US DOE Joint Genome Institute (JGI-PGF)"/>
            <person name="Walter F."/>
            <person name="Albersmeier A."/>
            <person name="Kalinowski J."/>
            <person name="Ruckert C."/>
        </authorList>
    </citation>
    <scope>NUCLEOTIDE SEQUENCE</scope>
    <source>
        <strain evidence="9">CGMCC 1.15958</strain>
    </source>
</reference>
<dbReference type="GO" id="GO:0015562">
    <property type="term" value="F:efflux transmembrane transporter activity"/>
    <property type="evidence" value="ECO:0007669"/>
    <property type="project" value="InterPro"/>
</dbReference>
<dbReference type="Pfam" id="PF02321">
    <property type="entry name" value="OEP"/>
    <property type="match status" value="1"/>
</dbReference>
<protein>
    <submittedName>
        <fullName evidence="9">Transporter</fullName>
    </submittedName>
</protein>
<feature type="signal peptide" evidence="8">
    <location>
        <begin position="1"/>
        <end position="29"/>
    </location>
</feature>
<evidence type="ECO:0000313" key="9">
    <source>
        <dbReference type="EMBL" id="GGD54392.1"/>
    </source>
</evidence>
<name>A0A916YP09_9BACT</name>
<evidence type="ECO:0000256" key="3">
    <source>
        <dbReference type="ARBA" id="ARBA00022448"/>
    </source>
</evidence>
<sequence length="453" mass="50459">MKIKYLRAATLCRRAFSLLFLIVGTSAYSQQSFTLKEAVQYALKNHITVKNAELEIYSAENTIKQVKAAGMPQINGQFQYTANVIVPTQLVDAKNFNPQAAEGEVVKFKFGVPWGGQAGIGVNQLIFDATWLVGLKAAPVYRELAKRSVTSSKVAVAENVMKAYYSVLVAEERSKILGLNISRLDTLLREIKIMNEKGFVEKLDVDRLQVQRNNLVTETIKVQNLIQLSYGLLKFQMGIKQQESISLKDKLSETDVNLLQLPEYQGVDYGNRIEYSTLMTQRKLTTLDIERIQKGALPKVFFSGSLGAGHSNPRFNPFERWFGSSALSLGVQIPIYDSGLRKIQVQQQNINLTKIDQSALLLRESFELQASQGIISLKNGLETLKSQKANMELATEVVRVSKIKYQAGAGTNIEVVNAESSLKEAQTNYFAALYDLLIAKVDLDKAMGKLLAE</sequence>
<dbReference type="RefSeq" id="WP_188765746.1">
    <property type="nucleotide sequence ID" value="NZ_BMKK01000003.1"/>
</dbReference>
<keyword evidence="8" id="KW-0732">Signal</keyword>
<comment type="subcellular location">
    <subcellularLocation>
        <location evidence="1">Cell outer membrane</location>
    </subcellularLocation>
</comment>
<comment type="similarity">
    <text evidence="2">Belongs to the outer membrane factor (OMF) (TC 1.B.17) family.</text>
</comment>
<evidence type="ECO:0000256" key="8">
    <source>
        <dbReference type="SAM" id="SignalP"/>
    </source>
</evidence>
<evidence type="ECO:0000256" key="5">
    <source>
        <dbReference type="ARBA" id="ARBA00022692"/>
    </source>
</evidence>
<organism evidence="9 10">
    <name type="scientific">Emticicia aquatilis</name>
    <dbReference type="NCBI Taxonomy" id="1537369"/>
    <lineage>
        <taxon>Bacteria</taxon>
        <taxon>Pseudomonadati</taxon>
        <taxon>Bacteroidota</taxon>
        <taxon>Cytophagia</taxon>
        <taxon>Cytophagales</taxon>
        <taxon>Leadbetterellaceae</taxon>
        <taxon>Emticicia</taxon>
    </lineage>
</organism>
<reference evidence="9" key="2">
    <citation type="submission" date="2020-09" db="EMBL/GenBank/DDBJ databases">
        <authorList>
            <person name="Sun Q."/>
            <person name="Zhou Y."/>
        </authorList>
    </citation>
    <scope>NUCLEOTIDE SEQUENCE</scope>
    <source>
        <strain evidence="9">CGMCC 1.15958</strain>
    </source>
</reference>
<dbReference type="SUPFAM" id="SSF56954">
    <property type="entry name" value="Outer membrane efflux proteins (OEP)"/>
    <property type="match status" value="1"/>
</dbReference>
<evidence type="ECO:0000256" key="7">
    <source>
        <dbReference type="ARBA" id="ARBA00023237"/>
    </source>
</evidence>
<dbReference type="Proteomes" id="UP000609064">
    <property type="component" value="Unassembled WGS sequence"/>
</dbReference>
<accession>A0A916YP09</accession>
<keyword evidence="6" id="KW-0472">Membrane</keyword>
<dbReference type="InterPro" id="IPR003423">
    <property type="entry name" value="OMP_efflux"/>
</dbReference>
<dbReference type="AlphaFoldDB" id="A0A916YP09"/>
<evidence type="ECO:0000256" key="2">
    <source>
        <dbReference type="ARBA" id="ARBA00007613"/>
    </source>
</evidence>
<keyword evidence="3" id="KW-0813">Transport</keyword>
<dbReference type="EMBL" id="BMKK01000003">
    <property type="protein sequence ID" value="GGD54392.1"/>
    <property type="molecule type" value="Genomic_DNA"/>
</dbReference>
<dbReference type="PANTHER" id="PTHR30026:SF20">
    <property type="entry name" value="OUTER MEMBRANE PROTEIN TOLC"/>
    <property type="match status" value="1"/>
</dbReference>
<gene>
    <name evidence="9" type="ORF">GCM10011514_18150</name>
</gene>
<keyword evidence="4" id="KW-1134">Transmembrane beta strand</keyword>
<dbReference type="PANTHER" id="PTHR30026">
    <property type="entry name" value="OUTER MEMBRANE PROTEIN TOLC"/>
    <property type="match status" value="1"/>
</dbReference>